<reference evidence="11" key="1">
    <citation type="submission" date="2015-02" db="EMBL/GenBank/DDBJ databases">
        <title>Description and complete genome sequence of the first cultured representative of the subdivision 5 of the Verrucomicrobia phylum.</title>
        <authorList>
            <person name="Spring S."/>
            <person name="Bunk B."/>
            <person name="Sproer C."/>
            <person name="Klenk H.-P."/>
        </authorList>
    </citation>
    <scope>NUCLEOTIDE SEQUENCE [LARGE SCALE GENOMIC DNA]</scope>
    <source>
        <strain evidence="11">L21-Fru-AB</strain>
    </source>
</reference>
<dbReference type="CDD" id="cd18733">
    <property type="entry name" value="PIN_RfVapC1-like"/>
    <property type="match status" value="1"/>
</dbReference>
<evidence type="ECO:0000256" key="6">
    <source>
        <dbReference type="ARBA" id="ARBA00022842"/>
    </source>
</evidence>
<dbReference type="RefSeq" id="WP_052882454.1">
    <property type="nucleotide sequence ID" value="NZ_CP010904.1"/>
</dbReference>
<dbReference type="InterPro" id="IPR002716">
    <property type="entry name" value="PIN_dom"/>
</dbReference>
<keyword evidence="2 8" id="KW-1277">Toxin-antitoxin system</keyword>
<evidence type="ECO:0000256" key="3">
    <source>
        <dbReference type="ARBA" id="ARBA00022722"/>
    </source>
</evidence>
<protein>
    <recommendedName>
        <fullName evidence="8">Ribonuclease VapC</fullName>
        <shortName evidence="8">RNase VapC</shortName>
        <ecNumber evidence="8">3.1.-.-</ecNumber>
    </recommendedName>
    <alternativeName>
        <fullName evidence="8">Toxin VapC</fullName>
    </alternativeName>
</protein>
<keyword evidence="10" id="KW-0255">Endonuclease</keyword>
<comment type="cofactor">
    <cofactor evidence="1 8">
        <name>Mg(2+)</name>
        <dbReference type="ChEBI" id="CHEBI:18420"/>
    </cofactor>
</comment>
<comment type="function">
    <text evidence="8">Toxic component of a toxin-antitoxin (TA) system. An RNase.</text>
</comment>
<evidence type="ECO:0000256" key="5">
    <source>
        <dbReference type="ARBA" id="ARBA00022801"/>
    </source>
</evidence>
<dbReference type="SUPFAM" id="SSF88723">
    <property type="entry name" value="PIN domain-like"/>
    <property type="match status" value="1"/>
</dbReference>
<dbReference type="EC" id="3.1.-.-" evidence="8"/>
<keyword evidence="4 8" id="KW-0479">Metal-binding</keyword>
<keyword evidence="8" id="KW-0800">Toxin</keyword>
<evidence type="ECO:0000256" key="4">
    <source>
        <dbReference type="ARBA" id="ARBA00022723"/>
    </source>
</evidence>
<dbReference type="PANTHER" id="PTHR33653:SF1">
    <property type="entry name" value="RIBONUCLEASE VAPC2"/>
    <property type="match status" value="1"/>
</dbReference>
<dbReference type="InterPro" id="IPR022907">
    <property type="entry name" value="VapC_family"/>
</dbReference>
<dbReference type="Gene3D" id="3.40.50.1010">
    <property type="entry name" value="5'-nuclease"/>
    <property type="match status" value="1"/>
</dbReference>
<reference evidence="10 11" key="2">
    <citation type="journal article" date="2016" name="ISME J.">
        <title>Characterization of the first cultured representative of Verrucomicrobia subdivision 5 indicates the proposal of a novel phylum.</title>
        <authorList>
            <person name="Spring S."/>
            <person name="Bunk B."/>
            <person name="Sproer C."/>
            <person name="Schumann P."/>
            <person name="Rohde M."/>
            <person name="Tindall B.J."/>
            <person name="Klenk H.P."/>
        </authorList>
    </citation>
    <scope>NUCLEOTIDE SEQUENCE [LARGE SCALE GENOMIC DNA]</scope>
    <source>
        <strain evidence="10 11">L21-Fru-AB</strain>
    </source>
</reference>
<dbReference type="GO" id="GO:0090729">
    <property type="term" value="F:toxin activity"/>
    <property type="evidence" value="ECO:0007669"/>
    <property type="project" value="UniProtKB-KW"/>
</dbReference>
<dbReference type="Proteomes" id="UP000035268">
    <property type="component" value="Chromosome"/>
</dbReference>
<dbReference type="GO" id="GO:0004519">
    <property type="term" value="F:endonuclease activity"/>
    <property type="evidence" value="ECO:0007669"/>
    <property type="project" value="UniProtKB-KW"/>
</dbReference>
<dbReference type="HAMAP" id="MF_00265">
    <property type="entry name" value="VapC_Nob1"/>
    <property type="match status" value="1"/>
</dbReference>
<sequence>MGVLIDSSVLIHFERSDADLSAYIQGREEEEAFLSVISASELLHGVHRAKDKRIKAKRLAFVEGVLDSLPILVINLATARSHSQLWADLARQGKMIGVHDSWLAATCLAHGLRLATSNLREFDRVPGLDVEKWE</sequence>
<name>A0A0G3EFF8_9BACT</name>
<evidence type="ECO:0000313" key="10">
    <source>
        <dbReference type="EMBL" id="AKJ65191.1"/>
    </source>
</evidence>
<evidence type="ECO:0000313" key="11">
    <source>
        <dbReference type="Proteomes" id="UP000035268"/>
    </source>
</evidence>
<feature type="binding site" evidence="8">
    <location>
        <position position="100"/>
    </location>
    <ligand>
        <name>Mg(2+)</name>
        <dbReference type="ChEBI" id="CHEBI:18420"/>
    </ligand>
</feature>
<evidence type="ECO:0000256" key="7">
    <source>
        <dbReference type="ARBA" id="ARBA00038093"/>
    </source>
</evidence>
<comment type="similarity">
    <text evidence="7 8">Belongs to the PINc/VapC protein family.</text>
</comment>
<dbReference type="Pfam" id="PF01850">
    <property type="entry name" value="PIN"/>
    <property type="match status" value="1"/>
</dbReference>
<evidence type="ECO:0000259" key="9">
    <source>
        <dbReference type="Pfam" id="PF01850"/>
    </source>
</evidence>
<proteinExistence type="inferred from homology"/>
<accession>A0A0G3EFF8</accession>
<dbReference type="GO" id="GO:0004540">
    <property type="term" value="F:RNA nuclease activity"/>
    <property type="evidence" value="ECO:0007669"/>
    <property type="project" value="InterPro"/>
</dbReference>
<dbReference type="EMBL" id="CP010904">
    <property type="protein sequence ID" value="AKJ65191.1"/>
    <property type="molecule type" value="Genomic_DNA"/>
</dbReference>
<feature type="binding site" evidence="8">
    <location>
        <position position="6"/>
    </location>
    <ligand>
        <name>Mg(2+)</name>
        <dbReference type="ChEBI" id="CHEBI:18420"/>
    </ligand>
</feature>
<keyword evidence="11" id="KW-1185">Reference proteome</keyword>
<dbReference type="InterPro" id="IPR050556">
    <property type="entry name" value="Type_II_TA_system_RNase"/>
</dbReference>
<evidence type="ECO:0000256" key="8">
    <source>
        <dbReference type="HAMAP-Rule" id="MF_00265"/>
    </source>
</evidence>
<evidence type="ECO:0000256" key="1">
    <source>
        <dbReference type="ARBA" id="ARBA00001946"/>
    </source>
</evidence>
<dbReference type="KEGG" id="vbl:L21SP4_01956"/>
<keyword evidence="6 8" id="KW-0460">Magnesium</keyword>
<feature type="domain" description="PIN" evidence="9">
    <location>
        <begin position="3"/>
        <end position="127"/>
    </location>
</feature>
<evidence type="ECO:0000256" key="2">
    <source>
        <dbReference type="ARBA" id="ARBA00022649"/>
    </source>
</evidence>
<gene>
    <name evidence="8 10" type="primary">vapC</name>
    <name evidence="10" type="ORF">L21SP4_01956</name>
</gene>
<keyword evidence="3 8" id="KW-0540">Nuclease</keyword>
<dbReference type="GO" id="GO:0016787">
    <property type="term" value="F:hydrolase activity"/>
    <property type="evidence" value="ECO:0007669"/>
    <property type="project" value="UniProtKB-KW"/>
</dbReference>
<dbReference type="OrthoDB" id="9799448at2"/>
<dbReference type="InterPro" id="IPR029060">
    <property type="entry name" value="PIN-like_dom_sf"/>
</dbReference>
<dbReference type="PANTHER" id="PTHR33653">
    <property type="entry name" value="RIBONUCLEASE VAPC2"/>
    <property type="match status" value="1"/>
</dbReference>
<dbReference type="GO" id="GO:0000287">
    <property type="term" value="F:magnesium ion binding"/>
    <property type="evidence" value="ECO:0007669"/>
    <property type="project" value="UniProtKB-UniRule"/>
</dbReference>
<organism evidence="10 11">
    <name type="scientific">Kiritimatiella glycovorans</name>
    <dbReference type="NCBI Taxonomy" id="1307763"/>
    <lineage>
        <taxon>Bacteria</taxon>
        <taxon>Pseudomonadati</taxon>
        <taxon>Kiritimatiellota</taxon>
        <taxon>Kiritimatiellia</taxon>
        <taxon>Kiritimatiellales</taxon>
        <taxon>Kiritimatiellaceae</taxon>
        <taxon>Kiritimatiella</taxon>
    </lineage>
</organism>
<dbReference type="AlphaFoldDB" id="A0A0G3EFF8"/>
<keyword evidence="5 8" id="KW-0378">Hydrolase</keyword>